<accession>A0AAC9RFI4</accession>
<dbReference type="AlphaFoldDB" id="A0AAC9RFI4"/>
<dbReference type="Proteomes" id="UP000177894">
    <property type="component" value="Chromosome"/>
</dbReference>
<reference evidence="1 3" key="1">
    <citation type="submission" date="2016-10" db="EMBL/GenBank/DDBJ databases">
        <title>Complete Genome Sequence of Acetogen Clostridium formicoaceticum ATCC 27076.</title>
        <authorList>
            <person name="Bao T."/>
            <person name="Cheng C."/>
            <person name="Zhao J."/>
            <person name="Yang S.-T."/>
            <person name="Wang J."/>
            <person name="Wang M."/>
        </authorList>
    </citation>
    <scope>NUCLEOTIDE SEQUENCE [LARGE SCALE GENOMIC DNA]</scope>
    <source>
        <strain evidence="1 3">ATCC 27076</strain>
    </source>
</reference>
<evidence type="ECO:0000313" key="4">
    <source>
        <dbReference type="Proteomes" id="UP000192478"/>
    </source>
</evidence>
<organism evidence="2 4">
    <name type="scientific">Clostridium formicaceticum</name>
    <dbReference type="NCBI Taxonomy" id="1497"/>
    <lineage>
        <taxon>Bacteria</taxon>
        <taxon>Bacillati</taxon>
        <taxon>Bacillota</taxon>
        <taxon>Clostridia</taxon>
        <taxon>Eubacteriales</taxon>
        <taxon>Clostridiaceae</taxon>
        <taxon>Clostridium</taxon>
    </lineage>
</organism>
<reference evidence="2 4" key="2">
    <citation type="submission" date="2017-03" db="EMBL/GenBank/DDBJ databases">
        <title>Complete sequence of Clostridium formicaceticum DSM 92.</title>
        <authorList>
            <person name="Poehlein A."/>
            <person name="Karl M."/>
            <person name="Bengelsdorf F.R."/>
            <person name="Duerre P."/>
            <person name="Daniel R."/>
        </authorList>
    </citation>
    <scope>NUCLEOTIDE SEQUENCE [LARGE SCALE GENOMIC DNA]</scope>
    <source>
        <strain evidence="2 4">DSM 92</strain>
    </source>
</reference>
<dbReference type="EMBL" id="CP020559">
    <property type="protein sequence ID" value="ARE85714.1"/>
    <property type="molecule type" value="Genomic_DNA"/>
</dbReference>
<proteinExistence type="predicted"/>
<protein>
    <submittedName>
        <fullName evidence="2">Uncharacterized protein</fullName>
    </submittedName>
</protein>
<keyword evidence="3" id="KW-1185">Reference proteome</keyword>
<dbReference type="Proteomes" id="UP000192478">
    <property type="component" value="Chromosome"/>
</dbReference>
<evidence type="ECO:0000313" key="1">
    <source>
        <dbReference type="EMBL" id="AOY75432.1"/>
    </source>
</evidence>
<evidence type="ECO:0000313" key="3">
    <source>
        <dbReference type="Proteomes" id="UP000177894"/>
    </source>
</evidence>
<gene>
    <name evidence="1" type="ORF">BJL90_05675</name>
    <name evidence="2" type="ORF">CLFO_00250</name>
</gene>
<dbReference type="KEGG" id="cfm:BJL90_05675"/>
<dbReference type="EMBL" id="CP017603">
    <property type="protein sequence ID" value="AOY75432.1"/>
    <property type="molecule type" value="Genomic_DNA"/>
</dbReference>
<name>A0AAC9RFI4_9CLOT</name>
<evidence type="ECO:0000313" key="2">
    <source>
        <dbReference type="EMBL" id="ARE85714.1"/>
    </source>
</evidence>
<dbReference type="RefSeq" id="WP_070965174.1">
    <property type="nucleotide sequence ID" value="NZ_CP017603.1"/>
</dbReference>
<sequence>MEKINDVDLIGQISDMKNIDYRNTLAIATLVELLIEKNIITRQEFARKAQRLDDMSLEELKQLRTRF</sequence>